<evidence type="ECO:0000313" key="1">
    <source>
        <dbReference type="EMBL" id="OWT42266.1"/>
    </source>
</evidence>
<name>A0A219AN58_METCM</name>
<gene>
    <name evidence="1" type="ORF">VFPPC_18420</name>
</gene>
<sequence>MNLIGDRDGHKSSWNTASAGRAFDCSDSILRASLNQGRSWSRLLTPTSLVAHNLINLSRINRYLFRHPLLSSIYSVSYFTGGIWLDHVPCYVDLESSGHPTWLTVVETTQQADPVTVQRSWL</sequence>
<keyword evidence="2" id="KW-1185">Reference proteome</keyword>
<dbReference type="KEGG" id="pchm:VFPPC_18420"/>
<organism evidence="1 2">
    <name type="scientific">Pochonia chlamydosporia 170</name>
    <dbReference type="NCBI Taxonomy" id="1380566"/>
    <lineage>
        <taxon>Eukaryota</taxon>
        <taxon>Fungi</taxon>
        <taxon>Dikarya</taxon>
        <taxon>Ascomycota</taxon>
        <taxon>Pezizomycotina</taxon>
        <taxon>Sordariomycetes</taxon>
        <taxon>Hypocreomycetidae</taxon>
        <taxon>Hypocreales</taxon>
        <taxon>Clavicipitaceae</taxon>
        <taxon>Pochonia</taxon>
    </lineage>
</organism>
<dbReference type="EMBL" id="LSBJ02000030">
    <property type="protein sequence ID" value="OWT42266.1"/>
    <property type="molecule type" value="Genomic_DNA"/>
</dbReference>
<dbReference type="AlphaFoldDB" id="A0A219AN58"/>
<dbReference type="Proteomes" id="UP000078397">
    <property type="component" value="Unassembled WGS sequence"/>
</dbReference>
<reference evidence="1 2" key="1">
    <citation type="journal article" date="2016" name="PLoS Pathog.">
        <title>Biosynthesis of antibiotic leucinostatins in bio-control fungus Purpureocillium lilacinum and their inhibition on phytophthora revealed by genome mining.</title>
        <authorList>
            <person name="Wang G."/>
            <person name="Liu Z."/>
            <person name="Lin R."/>
            <person name="Li E."/>
            <person name="Mao Z."/>
            <person name="Ling J."/>
            <person name="Yang Y."/>
            <person name="Yin W.B."/>
            <person name="Xie B."/>
        </authorList>
    </citation>
    <scope>NUCLEOTIDE SEQUENCE [LARGE SCALE GENOMIC DNA]</scope>
    <source>
        <strain evidence="1">170</strain>
    </source>
</reference>
<protein>
    <submittedName>
        <fullName evidence="1">Uncharacterized protein</fullName>
    </submittedName>
</protein>
<dbReference type="GeneID" id="33937199"/>
<evidence type="ECO:0000313" key="2">
    <source>
        <dbReference type="Proteomes" id="UP000078397"/>
    </source>
</evidence>
<dbReference type="RefSeq" id="XP_022284810.1">
    <property type="nucleotide sequence ID" value="XM_022430033.1"/>
</dbReference>
<proteinExistence type="predicted"/>
<accession>A0A219AN58</accession>
<comment type="caution">
    <text evidence="1">The sequence shown here is derived from an EMBL/GenBank/DDBJ whole genome shotgun (WGS) entry which is preliminary data.</text>
</comment>